<evidence type="ECO:0000313" key="4">
    <source>
        <dbReference type="Proteomes" id="UP000481327"/>
    </source>
</evidence>
<keyword evidence="2" id="KW-0472">Membrane</keyword>
<dbReference type="OrthoDB" id="7594661at2"/>
<keyword evidence="2" id="KW-1133">Transmembrane helix</keyword>
<comment type="caution">
    <text evidence="3">The sequence shown here is derived from an EMBL/GenBank/DDBJ whole genome shotgun (WGS) entry which is preliminary data.</text>
</comment>
<organism evidence="3 4">
    <name type="scientific">Sandarakinorhabdus fusca</name>
    <dbReference type="NCBI Taxonomy" id="1439888"/>
    <lineage>
        <taxon>Bacteria</taxon>
        <taxon>Pseudomonadati</taxon>
        <taxon>Pseudomonadota</taxon>
        <taxon>Alphaproteobacteria</taxon>
        <taxon>Sphingomonadales</taxon>
        <taxon>Sphingosinicellaceae</taxon>
        <taxon>Sandarakinorhabdus</taxon>
    </lineage>
</organism>
<dbReference type="AlphaFoldDB" id="A0A7C9GR99"/>
<feature type="transmembrane region" description="Helical" evidence="2">
    <location>
        <begin position="40"/>
        <end position="62"/>
    </location>
</feature>
<reference evidence="3 4" key="1">
    <citation type="submission" date="2019-09" db="EMBL/GenBank/DDBJ databases">
        <title>Polymorphobacter sp. isolated from a lake in China.</title>
        <authorList>
            <person name="Liu Z."/>
        </authorList>
    </citation>
    <scope>NUCLEOTIDE SEQUENCE [LARGE SCALE GENOMIC DNA]</scope>
    <source>
        <strain evidence="3 4">D40P</strain>
    </source>
</reference>
<protein>
    <submittedName>
        <fullName evidence="3">Uncharacterized protein</fullName>
    </submittedName>
</protein>
<sequence>MDPAFDRGEIDRASLDATERLRARLSGRPPAQAPTPRRSVLPWVLAGSLFVFSAGMIANPWFERSVRSQLPFAATTATPVGNAGEVKKLQARIDQLESQGAASVGLPAGERLARTEARVEANAEHLTRDSERIDKLTSEIAALTGRVEADTGRTEAAALAATAAADRAQGMIGVLLARQAIEAGRRLGGIEMVLRQAFEARYPQAVAAVAALGAAPVTLTGLRRDFAGLNAAPEGAGQDWWQTLTEAVRSAVTRPGDAPVAPRDAAAAALARGDVAAAARHLRRLPEPRPGAINAWLAAADRWQAGMAALTTLETAAVTVPTVPPQRDPNSALPTRTTVAPSIAAVS</sequence>
<dbReference type="Proteomes" id="UP000481327">
    <property type="component" value="Unassembled WGS sequence"/>
</dbReference>
<evidence type="ECO:0000256" key="1">
    <source>
        <dbReference type="SAM" id="MobiDB-lite"/>
    </source>
</evidence>
<gene>
    <name evidence="3" type="ORF">F3168_06935</name>
</gene>
<name>A0A7C9GR99_9SPHN</name>
<proteinExistence type="predicted"/>
<dbReference type="RefSeq" id="WP_152577421.1">
    <property type="nucleotide sequence ID" value="NZ_JAATJI010000001.1"/>
</dbReference>
<feature type="region of interest" description="Disordered" evidence="1">
    <location>
        <begin position="323"/>
        <end position="347"/>
    </location>
</feature>
<evidence type="ECO:0000256" key="2">
    <source>
        <dbReference type="SAM" id="Phobius"/>
    </source>
</evidence>
<accession>A0A7C9GR99</accession>
<evidence type="ECO:0000313" key="3">
    <source>
        <dbReference type="EMBL" id="MQT16991.1"/>
    </source>
</evidence>
<dbReference type="EMBL" id="WIOL01000002">
    <property type="protein sequence ID" value="MQT16991.1"/>
    <property type="molecule type" value="Genomic_DNA"/>
</dbReference>
<keyword evidence="2" id="KW-0812">Transmembrane</keyword>
<feature type="compositionally biased region" description="Polar residues" evidence="1">
    <location>
        <begin position="328"/>
        <end position="340"/>
    </location>
</feature>
<keyword evidence="4" id="KW-1185">Reference proteome</keyword>